<dbReference type="EMBL" id="AJJU01000037">
    <property type="protein sequence ID" value="EID72386.1"/>
    <property type="molecule type" value="Genomic_DNA"/>
</dbReference>
<dbReference type="eggNOG" id="ENOG5032S0M">
    <property type="taxonomic scope" value="Bacteria"/>
</dbReference>
<dbReference type="RefSeq" id="WP_008241307.1">
    <property type="nucleotide sequence ID" value="NZ_AJJU01000037.1"/>
</dbReference>
<gene>
    <name evidence="1" type="ORF">W5A_12801</name>
</gene>
<protein>
    <recommendedName>
        <fullName evidence="3">Lipocalin-like domain-containing protein</fullName>
    </recommendedName>
</protein>
<reference evidence="1 2" key="1">
    <citation type="journal article" date="2012" name="J. Bacteriol.">
        <title>Genome Sequence of the Halotolerant Bacterium Imtechella halotolerans K1T.</title>
        <authorList>
            <person name="Kumar S."/>
            <person name="Vikram S."/>
            <person name="Subramanian S."/>
            <person name="Raghava G.P."/>
            <person name="Pinnaka A.K."/>
        </authorList>
    </citation>
    <scope>NUCLEOTIDE SEQUENCE [LARGE SCALE GENOMIC DNA]</scope>
    <source>
        <strain evidence="1 2">K1</strain>
    </source>
</reference>
<dbReference type="PROSITE" id="PS51257">
    <property type="entry name" value="PROKAR_LIPOPROTEIN"/>
    <property type="match status" value="1"/>
</dbReference>
<proteinExistence type="predicted"/>
<evidence type="ECO:0000313" key="2">
    <source>
        <dbReference type="Proteomes" id="UP000005938"/>
    </source>
</evidence>
<evidence type="ECO:0008006" key="3">
    <source>
        <dbReference type="Google" id="ProtNLM"/>
    </source>
</evidence>
<dbReference type="OrthoDB" id="1143855at2"/>
<keyword evidence="2" id="KW-1185">Reference proteome</keyword>
<dbReference type="STRING" id="946077.W5A_12801"/>
<organism evidence="1 2">
    <name type="scientific">Imtechella halotolerans K1</name>
    <dbReference type="NCBI Taxonomy" id="946077"/>
    <lineage>
        <taxon>Bacteria</taxon>
        <taxon>Pseudomonadati</taxon>
        <taxon>Bacteroidota</taxon>
        <taxon>Flavobacteriia</taxon>
        <taxon>Flavobacteriales</taxon>
        <taxon>Flavobacteriaceae</taxon>
        <taxon>Imtechella</taxon>
    </lineage>
</organism>
<dbReference type="AlphaFoldDB" id="I0W7M0"/>
<name>I0W7M0_9FLAO</name>
<dbReference type="Proteomes" id="UP000005938">
    <property type="component" value="Unassembled WGS sequence"/>
</dbReference>
<accession>I0W7M0</accession>
<sequence length="138" mass="16191">MKPLYLGIFLILTSACKGISEEQLSHLNGYWEIASVTTSQGSTREYTVSTTIDYIELTDSLKGYRKKVQPNFDGTYVTNDDAEYFSIEKRDKTYYMHYQNEMAEWQEVLEVVGENEFRTRNDSGNTYTYRRYQPININ</sequence>
<evidence type="ECO:0000313" key="1">
    <source>
        <dbReference type="EMBL" id="EID72386.1"/>
    </source>
</evidence>
<comment type="caution">
    <text evidence="1">The sequence shown here is derived from an EMBL/GenBank/DDBJ whole genome shotgun (WGS) entry which is preliminary data.</text>
</comment>